<evidence type="ECO:0000313" key="1">
    <source>
        <dbReference type="EMBL" id="SOZ40369.1"/>
    </source>
</evidence>
<name>A0ABY1VC47_9BURK</name>
<accession>A0ABY1VC47</accession>
<evidence type="ECO:0000313" key="2">
    <source>
        <dbReference type="Proteomes" id="UP000256710"/>
    </source>
</evidence>
<keyword evidence="2" id="KW-1185">Reference proteome</keyword>
<organism evidence="1 2">
    <name type="scientific">Cupriavidus neocaledonicus</name>
    <dbReference type="NCBI Taxonomy" id="1040979"/>
    <lineage>
        <taxon>Bacteria</taxon>
        <taxon>Pseudomonadati</taxon>
        <taxon>Pseudomonadota</taxon>
        <taxon>Betaproteobacteria</taxon>
        <taxon>Burkholderiales</taxon>
        <taxon>Burkholderiaceae</taxon>
        <taxon>Cupriavidus</taxon>
    </lineage>
</organism>
<dbReference type="EMBL" id="OFTC01000049">
    <property type="protein sequence ID" value="SOZ40369.1"/>
    <property type="molecule type" value="Genomic_DNA"/>
</dbReference>
<proteinExistence type="predicted"/>
<gene>
    <name evidence="1" type="ORF">CBM2605_P10022</name>
</gene>
<comment type="caution">
    <text evidence="1">The sequence shown here is derived from an EMBL/GenBank/DDBJ whole genome shotgun (WGS) entry which is preliminary data.</text>
</comment>
<sequence>MVISRLDSLEPGEITAMLDLHERLSAG</sequence>
<dbReference type="Proteomes" id="UP000256710">
    <property type="component" value="Unassembled WGS sequence"/>
</dbReference>
<reference evidence="1 2" key="1">
    <citation type="submission" date="2018-01" db="EMBL/GenBank/DDBJ databases">
        <authorList>
            <person name="Clerissi C."/>
        </authorList>
    </citation>
    <scope>NUCLEOTIDE SEQUENCE [LARGE SCALE GENOMIC DNA]</scope>
    <source>
        <strain evidence="1">Cupriavidus taiwanensis STM 6082</strain>
    </source>
</reference>
<protein>
    <submittedName>
        <fullName evidence="1">Uncharacterized protein</fullName>
    </submittedName>
</protein>